<dbReference type="InterPro" id="IPR036047">
    <property type="entry name" value="F-box-like_dom_sf"/>
</dbReference>
<name>A0A9N9BI79_9GLOM</name>
<gene>
    <name evidence="2" type="ORF">DERYTH_LOCUS5947</name>
</gene>
<comment type="caution">
    <text evidence="2">The sequence shown here is derived from an EMBL/GenBank/DDBJ whole genome shotgun (WGS) entry which is preliminary data.</text>
</comment>
<reference evidence="2" key="1">
    <citation type="submission" date="2021-06" db="EMBL/GenBank/DDBJ databases">
        <authorList>
            <person name="Kallberg Y."/>
            <person name="Tangrot J."/>
            <person name="Rosling A."/>
        </authorList>
    </citation>
    <scope>NUCLEOTIDE SEQUENCE</scope>
    <source>
        <strain evidence="2">MA453B</strain>
    </source>
</reference>
<keyword evidence="3" id="KW-1185">Reference proteome</keyword>
<dbReference type="SUPFAM" id="SSF81383">
    <property type="entry name" value="F-box domain"/>
    <property type="match status" value="1"/>
</dbReference>
<dbReference type="InterPro" id="IPR032675">
    <property type="entry name" value="LRR_dom_sf"/>
</dbReference>
<dbReference type="Pfam" id="PF12937">
    <property type="entry name" value="F-box-like"/>
    <property type="match status" value="1"/>
</dbReference>
<evidence type="ECO:0000313" key="3">
    <source>
        <dbReference type="Proteomes" id="UP000789405"/>
    </source>
</evidence>
<dbReference type="EMBL" id="CAJVPY010002582">
    <property type="protein sequence ID" value="CAG8565509.1"/>
    <property type="molecule type" value="Genomic_DNA"/>
</dbReference>
<sequence length="602" mass="68222">MAPQLPPETYQNVFRNLATDSRTLASVILVNRSWCEIAIPILWQNPFMPFPSFFLNTNNGNIPSDTPIIEAYISCLPEEAKNKLIDAGLELYFPIKKTPAFNYASFLQTLNYRLLQDAVNEVFPDTISEETRKTNVTLVLEELCKLFIGQCANLKSIQYVGYPSLSPYIIAIPSRSIEPIFIDLCELPGAEACLSKLQSFEYGGNIPIDLLHAFSRVVKELDNLTITALGDDNEGLIALIDAQTKLQNVKIHAHENIPNIISAIQSKTETIKKVSIVGRTSILLDDFCGFSNLEELTLELLEFPYNRLSRNSLWVTQAEKQEIQRRQREFQQSFHQAQIQYQLQVAPVVQPQPRRTTHQTKLQVDEVIIIMTIYSNQVTTLAQQFVSLLGTDHRPWRNLYPSASSELECYANSSLTKLNKLNINLAGQRIQQLILLIQNTHGSLRKIDIDLRDPLDPDHSGTLFSTIALCCPNLTNIHLFVSNDAITQLPTLFSGCPKLQEIDFIGDRSDEGKLDIDDVLCEIGSVVPENLKFLNLGSKAWTYTKDSISDFLDECETRLKHKPCTFIMGGHLSRKVVERLNMYEEKGVIQIMVTRNEREIFL</sequence>
<dbReference type="AlphaFoldDB" id="A0A9N9BI79"/>
<dbReference type="Proteomes" id="UP000789405">
    <property type="component" value="Unassembled WGS sequence"/>
</dbReference>
<evidence type="ECO:0000313" key="2">
    <source>
        <dbReference type="EMBL" id="CAG8565509.1"/>
    </source>
</evidence>
<organism evidence="2 3">
    <name type="scientific">Dentiscutata erythropus</name>
    <dbReference type="NCBI Taxonomy" id="1348616"/>
    <lineage>
        <taxon>Eukaryota</taxon>
        <taxon>Fungi</taxon>
        <taxon>Fungi incertae sedis</taxon>
        <taxon>Mucoromycota</taxon>
        <taxon>Glomeromycotina</taxon>
        <taxon>Glomeromycetes</taxon>
        <taxon>Diversisporales</taxon>
        <taxon>Gigasporaceae</taxon>
        <taxon>Dentiscutata</taxon>
    </lineage>
</organism>
<dbReference type="SUPFAM" id="SSF52047">
    <property type="entry name" value="RNI-like"/>
    <property type="match status" value="1"/>
</dbReference>
<dbReference type="Gene3D" id="3.80.10.10">
    <property type="entry name" value="Ribonuclease Inhibitor"/>
    <property type="match status" value="1"/>
</dbReference>
<accession>A0A9N9BI79</accession>
<feature type="domain" description="F-box" evidence="1">
    <location>
        <begin position="4"/>
        <end position="48"/>
    </location>
</feature>
<dbReference type="InterPro" id="IPR001810">
    <property type="entry name" value="F-box_dom"/>
</dbReference>
<proteinExistence type="predicted"/>
<protein>
    <submittedName>
        <fullName evidence="2">24262_t:CDS:1</fullName>
    </submittedName>
</protein>
<dbReference type="OrthoDB" id="2336649at2759"/>
<evidence type="ECO:0000259" key="1">
    <source>
        <dbReference type="Pfam" id="PF12937"/>
    </source>
</evidence>